<dbReference type="Pfam" id="PF11807">
    <property type="entry name" value="UstYa"/>
    <property type="match status" value="1"/>
</dbReference>
<sequence length="369" mass="42205">MAYHLEKGLQDRDDDESSTDTTLLQKDMAASQYSRKSRRSWAKPLLFHGALLSMYSLGFFYAVWSLQNDLGCRKAEIIDSSATSALEYGTRVFDEIDDLDLYFGKPTPELDSRWEDLLKYQWLQVPQADMERLGRVEEGIKLPGGGYFGTLAVFHDLHCLRRVHHAFHRDHYFPNMTEDEKELDSRHAAHCLDSLRQSVQCAGDVSLLTMRWGVNTREPLGNFTSPHEEAQDRNCSFDRLTKAWLPAECPRYYETEFLQLPTAINISSWQYWEDFAATKEVTDAEMAIFAETKPQHAQTWVSTTRMHLAHCVYVLMRQADAYAAGERLDWTSKDVPHAKHCLQMLLDTAMTAPDIDTAIARGEVGFGAC</sequence>
<feature type="transmembrane region" description="Helical" evidence="3">
    <location>
        <begin position="45"/>
        <end position="64"/>
    </location>
</feature>
<proteinExistence type="inferred from homology"/>
<dbReference type="EMBL" id="JAGPNK010000004">
    <property type="protein sequence ID" value="KAH7323277.1"/>
    <property type="molecule type" value="Genomic_DNA"/>
</dbReference>
<dbReference type="PANTHER" id="PTHR33365:SF7">
    <property type="entry name" value="TAT PATHWAY SIGNAL SEQUENCE"/>
    <property type="match status" value="1"/>
</dbReference>
<evidence type="ECO:0000256" key="3">
    <source>
        <dbReference type="SAM" id="Phobius"/>
    </source>
</evidence>
<gene>
    <name evidence="4" type="ORF">B0I35DRAFT_510442</name>
</gene>
<keyword evidence="5" id="KW-1185">Reference proteome</keyword>
<comment type="caution">
    <text evidence="4">The sequence shown here is derived from an EMBL/GenBank/DDBJ whole genome shotgun (WGS) entry which is preliminary data.</text>
</comment>
<dbReference type="GO" id="GO:0043386">
    <property type="term" value="P:mycotoxin biosynthetic process"/>
    <property type="evidence" value="ECO:0007669"/>
    <property type="project" value="InterPro"/>
</dbReference>
<reference evidence="4" key="1">
    <citation type="journal article" date="2021" name="Nat. Commun.">
        <title>Genetic determinants of endophytism in the Arabidopsis root mycobiome.</title>
        <authorList>
            <person name="Mesny F."/>
            <person name="Miyauchi S."/>
            <person name="Thiergart T."/>
            <person name="Pickel B."/>
            <person name="Atanasova L."/>
            <person name="Karlsson M."/>
            <person name="Huettel B."/>
            <person name="Barry K.W."/>
            <person name="Haridas S."/>
            <person name="Chen C."/>
            <person name="Bauer D."/>
            <person name="Andreopoulos W."/>
            <person name="Pangilinan J."/>
            <person name="LaButti K."/>
            <person name="Riley R."/>
            <person name="Lipzen A."/>
            <person name="Clum A."/>
            <person name="Drula E."/>
            <person name="Henrissat B."/>
            <person name="Kohler A."/>
            <person name="Grigoriev I.V."/>
            <person name="Martin F.M."/>
            <person name="Hacquard S."/>
        </authorList>
    </citation>
    <scope>NUCLEOTIDE SEQUENCE</scope>
    <source>
        <strain evidence="4">MPI-CAGE-CH-0235</strain>
    </source>
</reference>
<keyword evidence="3" id="KW-1133">Transmembrane helix</keyword>
<protein>
    <submittedName>
        <fullName evidence="4">Uncharacterized protein</fullName>
    </submittedName>
</protein>
<evidence type="ECO:0000256" key="2">
    <source>
        <dbReference type="SAM" id="MobiDB-lite"/>
    </source>
</evidence>
<dbReference type="AlphaFoldDB" id="A0A8K0SVF4"/>
<evidence type="ECO:0000313" key="4">
    <source>
        <dbReference type="EMBL" id="KAH7323277.1"/>
    </source>
</evidence>
<keyword evidence="3" id="KW-0812">Transmembrane</keyword>
<feature type="region of interest" description="Disordered" evidence="2">
    <location>
        <begin position="1"/>
        <end position="20"/>
    </location>
</feature>
<dbReference type="Proteomes" id="UP000813444">
    <property type="component" value="Unassembled WGS sequence"/>
</dbReference>
<dbReference type="InterPro" id="IPR021765">
    <property type="entry name" value="UstYa-like"/>
</dbReference>
<feature type="compositionally biased region" description="Basic and acidic residues" evidence="2">
    <location>
        <begin position="1"/>
        <end position="11"/>
    </location>
</feature>
<comment type="similarity">
    <text evidence="1">Belongs to the ustYa family.</text>
</comment>
<dbReference type="PANTHER" id="PTHR33365">
    <property type="entry name" value="YALI0B05434P"/>
    <property type="match status" value="1"/>
</dbReference>
<accession>A0A8K0SVF4</accession>
<evidence type="ECO:0000256" key="1">
    <source>
        <dbReference type="ARBA" id="ARBA00035112"/>
    </source>
</evidence>
<dbReference type="GO" id="GO:0016491">
    <property type="term" value="F:oxidoreductase activity"/>
    <property type="evidence" value="ECO:0007669"/>
    <property type="project" value="UniProtKB-KW"/>
</dbReference>
<dbReference type="OrthoDB" id="3687641at2759"/>
<keyword evidence="3" id="KW-0472">Membrane</keyword>
<organism evidence="4 5">
    <name type="scientific">Stachybotrys elegans</name>
    <dbReference type="NCBI Taxonomy" id="80388"/>
    <lineage>
        <taxon>Eukaryota</taxon>
        <taxon>Fungi</taxon>
        <taxon>Dikarya</taxon>
        <taxon>Ascomycota</taxon>
        <taxon>Pezizomycotina</taxon>
        <taxon>Sordariomycetes</taxon>
        <taxon>Hypocreomycetidae</taxon>
        <taxon>Hypocreales</taxon>
        <taxon>Stachybotryaceae</taxon>
        <taxon>Stachybotrys</taxon>
    </lineage>
</organism>
<evidence type="ECO:0000313" key="5">
    <source>
        <dbReference type="Proteomes" id="UP000813444"/>
    </source>
</evidence>
<name>A0A8K0SVF4_9HYPO</name>